<keyword evidence="3" id="KW-0805">Transcription regulation</keyword>
<evidence type="ECO:0000256" key="2">
    <source>
        <dbReference type="ARBA" id="ARBA00022605"/>
    </source>
</evidence>
<comment type="similarity">
    <text evidence="8">Belongs to the bZIP family. GCN4 subfamily.</text>
</comment>
<dbReference type="InterPro" id="IPR046347">
    <property type="entry name" value="bZIP_sf"/>
</dbReference>
<evidence type="ECO:0000256" key="10">
    <source>
        <dbReference type="SAM" id="MobiDB-lite"/>
    </source>
</evidence>
<keyword evidence="6" id="KW-0804">Transcription</keyword>
<feature type="coiled-coil region" evidence="9">
    <location>
        <begin position="229"/>
        <end position="270"/>
    </location>
</feature>
<dbReference type="CDD" id="cd12193">
    <property type="entry name" value="bZIP_GCN4"/>
    <property type="match status" value="1"/>
</dbReference>
<gene>
    <name evidence="12" type="ORF">DASC09_033890</name>
</gene>
<dbReference type="SUPFAM" id="SSF57959">
    <property type="entry name" value="Leucine zipper domain"/>
    <property type="match status" value="1"/>
</dbReference>
<dbReference type="PANTHER" id="PTHR11462:SF35">
    <property type="entry name" value="TRANSCRIPTION FACTOR JRA"/>
    <property type="match status" value="1"/>
</dbReference>
<evidence type="ECO:0000256" key="1">
    <source>
        <dbReference type="ARBA" id="ARBA00004123"/>
    </source>
</evidence>
<dbReference type="GO" id="GO:1903833">
    <property type="term" value="P:positive regulation of cellular response to amino acid starvation"/>
    <property type="evidence" value="ECO:0007669"/>
    <property type="project" value="TreeGrafter"/>
</dbReference>
<dbReference type="SMART" id="SM00338">
    <property type="entry name" value="BRLZ"/>
    <property type="match status" value="1"/>
</dbReference>
<dbReference type="GO" id="GO:0001080">
    <property type="term" value="P:nitrogen catabolite activation of transcription from RNA polymerase II promoter"/>
    <property type="evidence" value="ECO:0007669"/>
    <property type="project" value="TreeGrafter"/>
</dbReference>
<proteinExistence type="inferred from homology"/>
<dbReference type="Proteomes" id="UP001360560">
    <property type="component" value="Unassembled WGS sequence"/>
</dbReference>
<evidence type="ECO:0000256" key="9">
    <source>
        <dbReference type="SAM" id="Coils"/>
    </source>
</evidence>
<keyword evidence="4" id="KW-0238">DNA-binding</keyword>
<dbReference type="GO" id="GO:0005634">
    <property type="term" value="C:nucleus"/>
    <property type="evidence" value="ECO:0007669"/>
    <property type="project" value="UniProtKB-SubCell"/>
</dbReference>
<dbReference type="GO" id="GO:0000978">
    <property type="term" value="F:RNA polymerase II cis-regulatory region sequence-specific DNA binding"/>
    <property type="evidence" value="ECO:0007669"/>
    <property type="project" value="TreeGrafter"/>
</dbReference>
<evidence type="ECO:0000256" key="6">
    <source>
        <dbReference type="ARBA" id="ARBA00023163"/>
    </source>
</evidence>
<evidence type="ECO:0000256" key="3">
    <source>
        <dbReference type="ARBA" id="ARBA00023015"/>
    </source>
</evidence>
<comment type="caution">
    <text evidence="12">The sequence shown here is derived from an EMBL/GenBank/DDBJ whole genome shotgun (WGS) entry which is preliminary data.</text>
</comment>
<dbReference type="GO" id="GO:0005667">
    <property type="term" value="C:transcription regulator complex"/>
    <property type="evidence" value="ECO:0007669"/>
    <property type="project" value="TreeGrafter"/>
</dbReference>
<dbReference type="EMBL" id="BTFZ01000011">
    <property type="protein sequence ID" value="GMM36064.1"/>
    <property type="molecule type" value="Genomic_DNA"/>
</dbReference>
<evidence type="ECO:0000313" key="12">
    <source>
        <dbReference type="EMBL" id="GMM36064.1"/>
    </source>
</evidence>
<dbReference type="PROSITE" id="PS00036">
    <property type="entry name" value="BZIP_BASIC"/>
    <property type="match status" value="1"/>
</dbReference>
<evidence type="ECO:0000256" key="7">
    <source>
        <dbReference type="ARBA" id="ARBA00023242"/>
    </source>
</evidence>
<dbReference type="InterPro" id="IPR050946">
    <property type="entry name" value="AP-1_TF_bZIP"/>
</dbReference>
<dbReference type="Pfam" id="PF00170">
    <property type="entry name" value="bZIP_1"/>
    <property type="match status" value="1"/>
</dbReference>
<feature type="region of interest" description="Disordered" evidence="10">
    <location>
        <begin position="171"/>
        <end position="191"/>
    </location>
</feature>
<evidence type="ECO:0000256" key="5">
    <source>
        <dbReference type="ARBA" id="ARBA00023159"/>
    </source>
</evidence>
<keyword evidence="2" id="KW-0028">Amino-acid biosynthesis</keyword>
<evidence type="ECO:0000256" key="8">
    <source>
        <dbReference type="ARBA" id="ARBA00061302"/>
    </source>
</evidence>
<keyword evidence="13" id="KW-1185">Reference proteome</keyword>
<dbReference type="GO" id="GO:0008652">
    <property type="term" value="P:amino acid biosynthetic process"/>
    <property type="evidence" value="ECO:0007669"/>
    <property type="project" value="UniProtKB-KW"/>
</dbReference>
<dbReference type="GeneID" id="90074039"/>
<evidence type="ECO:0000256" key="4">
    <source>
        <dbReference type="ARBA" id="ARBA00023125"/>
    </source>
</evidence>
<keyword evidence="5" id="KW-0010">Activator</keyword>
<name>A0AAV5QN21_9ASCO</name>
<dbReference type="FunFam" id="3.30.160.60:FF:001491">
    <property type="entry name" value="Cross-pathway control protein A"/>
    <property type="match status" value="1"/>
</dbReference>
<comment type="subcellular location">
    <subcellularLocation>
        <location evidence="1">Nucleus</location>
    </subcellularLocation>
</comment>
<organism evidence="12 13">
    <name type="scientific">Saccharomycopsis crataegensis</name>
    <dbReference type="NCBI Taxonomy" id="43959"/>
    <lineage>
        <taxon>Eukaryota</taxon>
        <taxon>Fungi</taxon>
        <taxon>Dikarya</taxon>
        <taxon>Ascomycota</taxon>
        <taxon>Saccharomycotina</taxon>
        <taxon>Saccharomycetes</taxon>
        <taxon>Saccharomycopsidaceae</taxon>
        <taxon>Saccharomycopsis</taxon>
    </lineage>
</organism>
<dbReference type="AlphaFoldDB" id="A0AAV5QN21"/>
<reference evidence="12 13" key="1">
    <citation type="journal article" date="2023" name="Elife">
        <title>Identification of key yeast species and microbe-microbe interactions impacting larval growth of Drosophila in the wild.</title>
        <authorList>
            <person name="Mure A."/>
            <person name="Sugiura Y."/>
            <person name="Maeda R."/>
            <person name="Honda K."/>
            <person name="Sakurai N."/>
            <person name="Takahashi Y."/>
            <person name="Watada M."/>
            <person name="Katoh T."/>
            <person name="Gotoh A."/>
            <person name="Gotoh Y."/>
            <person name="Taniguchi I."/>
            <person name="Nakamura K."/>
            <person name="Hayashi T."/>
            <person name="Katayama T."/>
            <person name="Uemura T."/>
            <person name="Hattori Y."/>
        </authorList>
    </citation>
    <scope>NUCLEOTIDE SEQUENCE [LARGE SCALE GENOMIC DNA]</scope>
    <source>
        <strain evidence="12 13">SC-9</strain>
    </source>
</reference>
<sequence length="276" mass="30330">MSCQFNFLMNADPFQGASANDASQPVSMVLGENVFDMFSQKDSFISLPLGQAGSAELAITAESPISSVPSSSSLSPISLLSMAADDQLNSNSTSNSPMFQDLELEPETWGPLFEDIASPTHNGEISNVVEDIQLNDVISEAVANVVKVKEELNESSLLTNAKPLFKRSAVNVESQTEAQQQPPNKRKKSTKMDHLGCVSYNRKQRSAPLNPIVIPNNADNAAVKRARNTEAARRSRARKMERMNQLEEKVEVLLNKNDELQKEVERLRALLGERAN</sequence>
<dbReference type="RefSeq" id="XP_064853060.1">
    <property type="nucleotide sequence ID" value="XM_064996988.1"/>
</dbReference>
<evidence type="ECO:0000259" key="11">
    <source>
        <dbReference type="PROSITE" id="PS50217"/>
    </source>
</evidence>
<protein>
    <submittedName>
        <fullName evidence="12">Amino acid starvation-responsive transcription factor</fullName>
    </submittedName>
</protein>
<dbReference type="InterPro" id="IPR004827">
    <property type="entry name" value="bZIP"/>
</dbReference>
<evidence type="ECO:0000313" key="13">
    <source>
        <dbReference type="Proteomes" id="UP001360560"/>
    </source>
</evidence>
<dbReference type="PROSITE" id="PS50217">
    <property type="entry name" value="BZIP"/>
    <property type="match status" value="1"/>
</dbReference>
<dbReference type="Gene3D" id="3.30.160.60">
    <property type="entry name" value="Classic Zinc Finger"/>
    <property type="match status" value="1"/>
</dbReference>
<dbReference type="PANTHER" id="PTHR11462">
    <property type="entry name" value="JUN TRANSCRIPTION FACTOR-RELATED"/>
    <property type="match status" value="1"/>
</dbReference>
<keyword evidence="7" id="KW-0539">Nucleus</keyword>
<dbReference type="GO" id="GO:0000981">
    <property type="term" value="F:DNA-binding transcription factor activity, RNA polymerase II-specific"/>
    <property type="evidence" value="ECO:0007669"/>
    <property type="project" value="TreeGrafter"/>
</dbReference>
<keyword evidence="9" id="KW-0175">Coiled coil</keyword>
<accession>A0AAV5QN21</accession>
<feature type="domain" description="BZIP" evidence="11">
    <location>
        <begin position="224"/>
        <end position="268"/>
    </location>
</feature>
<feature type="compositionally biased region" description="Polar residues" evidence="10">
    <location>
        <begin position="171"/>
        <end position="183"/>
    </location>
</feature>